<dbReference type="InterPro" id="IPR003848">
    <property type="entry name" value="DUF218"/>
</dbReference>
<evidence type="ECO:0000256" key="1">
    <source>
        <dbReference type="SAM" id="Phobius"/>
    </source>
</evidence>
<dbReference type="Proteomes" id="UP001254165">
    <property type="component" value="Unassembled WGS sequence"/>
</dbReference>
<dbReference type="PANTHER" id="PTHR30336">
    <property type="entry name" value="INNER MEMBRANE PROTEIN, PROBABLE PERMEASE"/>
    <property type="match status" value="1"/>
</dbReference>
<accession>A0ABU3NKT0</accession>
<organism evidence="3 4">
    <name type="scientific">Thermanaerothrix solaris</name>
    <dbReference type="NCBI Taxonomy" id="3058434"/>
    <lineage>
        <taxon>Bacteria</taxon>
        <taxon>Bacillati</taxon>
        <taxon>Chloroflexota</taxon>
        <taxon>Anaerolineae</taxon>
        <taxon>Anaerolineales</taxon>
        <taxon>Anaerolineaceae</taxon>
        <taxon>Thermanaerothrix</taxon>
    </lineage>
</organism>
<name>A0ABU3NKT0_9CHLR</name>
<gene>
    <name evidence="3" type="ORF">QYE77_04150</name>
</gene>
<dbReference type="RefSeq" id="WP_315624101.1">
    <property type="nucleotide sequence ID" value="NZ_JAUHMF010000001.1"/>
</dbReference>
<keyword evidence="1" id="KW-0472">Membrane</keyword>
<dbReference type="Pfam" id="PF02698">
    <property type="entry name" value="DUF218"/>
    <property type="match status" value="1"/>
</dbReference>
<dbReference type="EMBL" id="JAUHMF010000001">
    <property type="protein sequence ID" value="MDT8897448.1"/>
    <property type="molecule type" value="Genomic_DNA"/>
</dbReference>
<dbReference type="InterPro" id="IPR051599">
    <property type="entry name" value="Cell_Envelope_Assoc"/>
</dbReference>
<feature type="domain" description="DUF218" evidence="2">
    <location>
        <begin position="48"/>
        <end position="173"/>
    </location>
</feature>
<sequence>MKTLKNLFTISAVVGGGAILLLGISNLTAWLYAKPRTFSLHESPKAPVAIVFGAGLARDGSPSPVLRDRVATAAQLYFEGKVSKLLMSGDNRFINYNEPGAMRDYALQLGVPDTDIVLDYAGRRTYDTCYRARYIFGVQQAVLVTQAFHLPRALITCNLLGVNAWGVPADQRAYHPIAYRYWRLREIPATFMALIDVLIRRPVPVLGEPEPIFSEPHGVYPLNLQNRQGGIEV</sequence>
<dbReference type="PANTHER" id="PTHR30336:SF6">
    <property type="entry name" value="INTEGRAL MEMBRANE PROTEIN"/>
    <property type="match status" value="1"/>
</dbReference>
<comment type="caution">
    <text evidence="3">The sequence shown here is derived from an EMBL/GenBank/DDBJ whole genome shotgun (WGS) entry which is preliminary data.</text>
</comment>
<proteinExistence type="predicted"/>
<keyword evidence="1" id="KW-1133">Transmembrane helix</keyword>
<evidence type="ECO:0000259" key="2">
    <source>
        <dbReference type="Pfam" id="PF02698"/>
    </source>
</evidence>
<evidence type="ECO:0000313" key="4">
    <source>
        <dbReference type="Proteomes" id="UP001254165"/>
    </source>
</evidence>
<feature type="transmembrane region" description="Helical" evidence="1">
    <location>
        <begin position="7"/>
        <end position="33"/>
    </location>
</feature>
<keyword evidence="4" id="KW-1185">Reference proteome</keyword>
<evidence type="ECO:0000313" key="3">
    <source>
        <dbReference type="EMBL" id="MDT8897448.1"/>
    </source>
</evidence>
<reference evidence="3 4" key="1">
    <citation type="submission" date="2023-07" db="EMBL/GenBank/DDBJ databases">
        <title>Novel species of Thermanaerothrix with wide hydrolytic capabilities.</title>
        <authorList>
            <person name="Zayulina K.S."/>
            <person name="Podosokorskaya O.A."/>
            <person name="Elcheninov A.G."/>
        </authorList>
    </citation>
    <scope>NUCLEOTIDE SEQUENCE [LARGE SCALE GENOMIC DNA]</scope>
    <source>
        <strain evidence="3 4">4228-RoL</strain>
    </source>
</reference>
<keyword evidence="1" id="KW-0812">Transmembrane</keyword>
<dbReference type="CDD" id="cd06259">
    <property type="entry name" value="YdcF-like"/>
    <property type="match status" value="1"/>
</dbReference>
<protein>
    <submittedName>
        <fullName evidence="3">ElyC/SanA/YdcF family protein</fullName>
    </submittedName>
</protein>